<protein>
    <submittedName>
        <fullName evidence="1">Uncharacterized protein</fullName>
    </submittedName>
</protein>
<evidence type="ECO:0000313" key="1">
    <source>
        <dbReference type="EMBL" id="RIB21748.1"/>
    </source>
</evidence>
<reference evidence="1 2" key="1">
    <citation type="submission" date="2018-06" db="EMBL/GenBank/DDBJ databases">
        <title>Comparative genomics reveals the genomic features of Rhizophagus irregularis, R. cerebriforme, R. diaphanum and Gigaspora rosea, and their symbiotic lifestyle signature.</title>
        <authorList>
            <person name="Morin E."/>
            <person name="San Clemente H."/>
            <person name="Chen E.C.H."/>
            <person name="De La Providencia I."/>
            <person name="Hainaut M."/>
            <person name="Kuo A."/>
            <person name="Kohler A."/>
            <person name="Murat C."/>
            <person name="Tang N."/>
            <person name="Roy S."/>
            <person name="Loubradou J."/>
            <person name="Henrissat B."/>
            <person name="Grigoriev I.V."/>
            <person name="Corradi N."/>
            <person name="Roux C."/>
            <person name="Martin F.M."/>
        </authorList>
    </citation>
    <scope>NUCLEOTIDE SEQUENCE [LARGE SCALE GENOMIC DNA]</scope>
    <source>
        <strain evidence="1 2">DAOM 194757</strain>
    </source>
</reference>
<gene>
    <name evidence="1" type="ORF">C2G38_2175758</name>
</gene>
<name>A0A397VIS6_9GLOM</name>
<dbReference type="Proteomes" id="UP000266673">
    <property type="component" value="Unassembled WGS sequence"/>
</dbReference>
<proteinExistence type="predicted"/>
<keyword evidence="2" id="KW-1185">Reference proteome</keyword>
<organism evidence="1 2">
    <name type="scientific">Gigaspora rosea</name>
    <dbReference type="NCBI Taxonomy" id="44941"/>
    <lineage>
        <taxon>Eukaryota</taxon>
        <taxon>Fungi</taxon>
        <taxon>Fungi incertae sedis</taxon>
        <taxon>Mucoromycota</taxon>
        <taxon>Glomeromycotina</taxon>
        <taxon>Glomeromycetes</taxon>
        <taxon>Diversisporales</taxon>
        <taxon>Gigasporaceae</taxon>
        <taxon>Gigaspora</taxon>
    </lineage>
</organism>
<accession>A0A397VIS6</accession>
<evidence type="ECO:0000313" key="2">
    <source>
        <dbReference type="Proteomes" id="UP000266673"/>
    </source>
</evidence>
<dbReference type="AlphaFoldDB" id="A0A397VIS6"/>
<dbReference type="EMBL" id="QKWP01000343">
    <property type="protein sequence ID" value="RIB21748.1"/>
    <property type="molecule type" value="Genomic_DNA"/>
</dbReference>
<sequence>MANNFKKSKGTSCRQVIYEKSIRKSTEPFMIDEYEISRFVQELKDLGAT</sequence>
<dbReference type="OrthoDB" id="2340634at2759"/>
<comment type="caution">
    <text evidence="1">The sequence shown here is derived from an EMBL/GenBank/DDBJ whole genome shotgun (WGS) entry which is preliminary data.</text>
</comment>